<gene>
    <name evidence="1" type="ORF">ABB26_03165</name>
</gene>
<dbReference type="Proteomes" id="UP000050864">
    <property type="component" value="Unassembled WGS sequence"/>
</dbReference>
<dbReference type="EMBL" id="LDJI01000006">
    <property type="protein sequence ID" value="KRG65565.1"/>
    <property type="molecule type" value="Genomic_DNA"/>
</dbReference>
<dbReference type="AlphaFoldDB" id="A0A0R0C7D5"/>
<dbReference type="OrthoDB" id="9150691at2"/>
<dbReference type="RefSeq" id="WP_057632126.1">
    <property type="nucleotide sequence ID" value="NZ_LDJI01000006.1"/>
</dbReference>
<reference evidence="1 2" key="1">
    <citation type="submission" date="2015-05" db="EMBL/GenBank/DDBJ databases">
        <title>Genome sequencing and analysis of members of genus Stenotrophomonas.</title>
        <authorList>
            <person name="Patil P.P."/>
            <person name="Midha S."/>
            <person name="Patil P.B."/>
        </authorList>
    </citation>
    <scope>NUCLEOTIDE SEQUENCE [LARGE SCALE GENOMIC DNA]</scope>
    <source>
        <strain evidence="1 2">DSM 18929</strain>
    </source>
</reference>
<dbReference type="PATRIC" id="fig|405444.3.peg.3296"/>
<comment type="caution">
    <text evidence="1">The sequence shown here is derived from an EMBL/GenBank/DDBJ whole genome shotgun (WGS) entry which is preliminary data.</text>
</comment>
<protein>
    <submittedName>
        <fullName evidence="1">Uncharacterized protein</fullName>
    </submittedName>
</protein>
<keyword evidence="2" id="KW-1185">Reference proteome</keyword>
<accession>A0A0R0C7D5</accession>
<proteinExistence type="predicted"/>
<sequence length="82" mass="8963">MVGEKATIELSYEAKGPALIIDNPSSCRFAETGVECRSWQVELSCTQHNDLALKRVDSGTGMIGLIIPINARPSTLGIYRRI</sequence>
<dbReference type="STRING" id="405444.ABB26_03165"/>
<evidence type="ECO:0000313" key="1">
    <source>
        <dbReference type="EMBL" id="KRG65565.1"/>
    </source>
</evidence>
<organism evidence="1 2">
    <name type="scientific">Stenotrophomonas humi</name>
    <dbReference type="NCBI Taxonomy" id="405444"/>
    <lineage>
        <taxon>Bacteria</taxon>
        <taxon>Pseudomonadati</taxon>
        <taxon>Pseudomonadota</taxon>
        <taxon>Gammaproteobacteria</taxon>
        <taxon>Lysobacterales</taxon>
        <taxon>Lysobacteraceae</taxon>
        <taxon>Stenotrophomonas</taxon>
    </lineage>
</organism>
<name>A0A0R0C7D5_9GAMM</name>
<evidence type="ECO:0000313" key="2">
    <source>
        <dbReference type="Proteomes" id="UP000050864"/>
    </source>
</evidence>